<dbReference type="EMBL" id="MTYJ01000010">
    <property type="protein sequence ID" value="OQV23777.1"/>
    <property type="molecule type" value="Genomic_DNA"/>
</dbReference>
<keyword evidence="2" id="KW-0963">Cytoplasm</keyword>
<evidence type="ECO:0000313" key="4">
    <source>
        <dbReference type="EMBL" id="OQV23777.1"/>
    </source>
</evidence>
<organism evidence="4 5">
    <name type="scientific">Hypsibius exemplaris</name>
    <name type="common">Freshwater tardigrade</name>
    <dbReference type="NCBI Taxonomy" id="2072580"/>
    <lineage>
        <taxon>Eukaryota</taxon>
        <taxon>Metazoa</taxon>
        <taxon>Ecdysozoa</taxon>
        <taxon>Tardigrada</taxon>
        <taxon>Eutardigrada</taxon>
        <taxon>Parachela</taxon>
        <taxon>Hypsibioidea</taxon>
        <taxon>Hypsibiidae</taxon>
        <taxon>Hypsibius</taxon>
    </lineage>
</organism>
<dbReference type="PANTHER" id="PTHR21637:SF0">
    <property type="entry name" value="AT10158P"/>
    <property type="match status" value="1"/>
</dbReference>
<proteinExistence type="predicted"/>
<dbReference type="SUPFAM" id="SSF54695">
    <property type="entry name" value="POZ domain"/>
    <property type="match status" value="1"/>
</dbReference>
<evidence type="ECO:0000313" key="5">
    <source>
        <dbReference type="Proteomes" id="UP000192578"/>
    </source>
</evidence>
<dbReference type="Proteomes" id="UP000192578">
    <property type="component" value="Unassembled WGS sequence"/>
</dbReference>
<name>A0A1W0X8D7_HYPEX</name>
<dbReference type="Gene3D" id="3.30.710.10">
    <property type="entry name" value="Potassium Channel Kv1.1, Chain A"/>
    <property type="match status" value="1"/>
</dbReference>
<dbReference type="AlphaFoldDB" id="A0A1W0X8D7"/>
<dbReference type="GO" id="GO:0042327">
    <property type="term" value="P:positive regulation of phosphorylation"/>
    <property type="evidence" value="ECO:0007669"/>
    <property type="project" value="TreeGrafter"/>
</dbReference>
<gene>
    <name evidence="4" type="ORF">BV898_02507</name>
</gene>
<dbReference type="Pfam" id="PF16017">
    <property type="entry name" value="BTB_3"/>
    <property type="match status" value="1"/>
</dbReference>
<accession>A0A1W0X8D7</accession>
<dbReference type="InterPro" id="IPR011333">
    <property type="entry name" value="SKP1/BTB/POZ_sf"/>
</dbReference>
<dbReference type="InterPro" id="IPR039885">
    <property type="entry name" value="BTBD10/KCTD20_BTB/POZ"/>
</dbReference>
<dbReference type="GO" id="GO:0005737">
    <property type="term" value="C:cytoplasm"/>
    <property type="evidence" value="ECO:0007669"/>
    <property type="project" value="UniProtKB-SubCell"/>
</dbReference>
<reference evidence="5" key="1">
    <citation type="submission" date="2017-01" db="EMBL/GenBank/DDBJ databases">
        <title>Comparative genomics of anhydrobiosis in the tardigrade Hypsibius dujardini.</title>
        <authorList>
            <person name="Yoshida Y."/>
            <person name="Koutsovoulos G."/>
            <person name="Laetsch D."/>
            <person name="Stevens L."/>
            <person name="Kumar S."/>
            <person name="Horikawa D."/>
            <person name="Ishino K."/>
            <person name="Komine S."/>
            <person name="Tomita M."/>
            <person name="Blaxter M."/>
            <person name="Arakawa K."/>
        </authorList>
    </citation>
    <scope>NUCLEOTIDE SEQUENCE [LARGE SCALE GENOMIC DNA]</scope>
    <source>
        <strain evidence="5">Z151</strain>
    </source>
</reference>
<keyword evidence="5" id="KW-1185">Reference proteome</keyword>
<evidence type="ECO:0000256" key="2">
    <source>
        <dbReference type="ARBA" id="ARBA00022490"/>
    </source>
</evidence>
<evidence type="ECO:0000256" key="1">
    <source>
        <dbReference type="ARBA" id="ARBA00004496"/>
    </source>
</evidence>
<dbReference type="InterPro" id="IPR039886">
    <property type="entry name" value="BTBD10/KCTD20"/>
</dbReference>
<comment type="caution">
    <text evidence="4">The sequence shown here is derived from an EMBL/GenBank/DDBJ whole genome shotgun (WGS) entry which is preliminary data.</text>
</comment>
<dbReference type="OrthoDB" id="10034757at2759"/>
<comment type="subcellular location">
    <subcellularLocation>
        <location evidence="1">Cytoplasm</location>
    </subcellularLocation>
</comment>
<evidence type="ECO:0000259" key="3">
    <source>
        <dbReference type="Pfam" id="PF16017"/>
    </source>
</evidence>
<sequence length="313" mass="35394">MDQTKPRSLSKVNRESVACHPETMLGKMVTFPTIVPQTDRGEFVINSDFSADLFRVALDFFRFGHITCPPDVQLADLRELCDYLLIPFTAASIKSFDLRALLHEIANDGARRHFEDFLESKIMPSIVQRALRGERECNVVILMDDEQMEWNPKLPPPSGEGQSQVIQSTAMHGFFKYLENRDVAKSVLIERGFKKVCLGIEGFPTHVDRIRPRHDGKMEASYFYVQRPFIRLSWEKEDARSRHVDFQCIRSRSRSAGSLAAAAAEHPLDDAIVQIPLEQEQAEQPEPEVIILQQQAIAAADGGASSGEEDEHE</sequence>
<dbReference type="PANTHER" id="PTHR21637">
    <property type="entry name" value="BTB/POZ DOMAIN-CONTAINING PROTEIN 10-RELATED"/>
    <property type="match status" value="1"/>
</dbReference>
<protein>
    <submittedName>
        <fullName evidence="4">BTB/POZ domain-containing protein KCTD20</fullName>
    </submittedName>
</protein>
<feature type="domain" description="BTBD10/KCTD20 BTB/POZ" evidence="3">
    <location>
        <begin position="12"/>
        <end position="102"/>
    </location>
</feature>